<sequence length="201" mass="22031">MAVPSGAPGLGEAFLKGMGLDPARAAGIGPAEMEALGRRFRALVEALEQSLRSRAREKRNLRVAQTVIGSSEVNPLKFLPMTEDVLEAMIGPPRPGYMDADAAIAAAQRDLADHQLRSWSGLQSALRRMIDRFDPEEIERDLEAAGRLRAILAGGRSALLWQLYRERYKTIAKAAEDRFLGEVGSDFREAYEGPGRTDHDG</sequence>
<comment type="caution">
    <text evidence="2">The sequence shown here is derived from an EMBL/GenBank/DDBJ whole genome shotgun (WGS) entry which is preliminary data.</text>
</comment>
<dbReference type="NCBIfam" id="TIGR03354">
    <property type="entry name" value="VI_FHA"/>
    <property type="match status" value="1"/>
</dbReference>
<evidence type="ECO:0000313" key="3">
    <source>
        <dbReference type="Proteomes" id="UP000019666"/>
    </source>
</evidence>
<dbReference type="AlphaFoldDB" id="A0A017HKB1"/>
<gene>
    <name evidence="2" type="ORF">Rumeso_03666</name>
</gene>
<name>A0A017HKB1_9RHOB</name>
<dbReference type="InterPro" id="IPR046883">
    <property type="entry name" value="T6SS_FHA_C"/>
</dbReference>
<evidence type="ECO:0000313" key="2">
    <source>
        <dbReference type="EMBL" id="EYD74770.1"/>
    </source>
</evidence>
<dbReference type="HOGENOM" id="CLU_1359568_0_0_5"/>
<dbReference type="PATRIC" id="fig|442562.3.peg.3614"/>
<reference evidence="2 3" key="1">
    <citation type="submission" date="2013-02" db="EMBL/GenBank/DDBJ databases">
        <authorList>
            <person name="Fiebig A."/>
            <person name="Goeker M."/>
            <person name="Klenk H.-P.P."/>
        </authorList>
    </citation>
    <scope>NUCLEOTIDE SEQUENCE [LARGE SCALE GENOMIC DNA]</scope>
    <source>
        <strain evidence="2 3">DSM 19309</strain>
    </source>
</reference>
<proteinExistence type="predicted"/>
<dbReference type="Pfam" id="PF20232">
    <property type="entry name" value="T6SS_FHA_C"/>
    <property type="match status" value="1"/>
</dbReference>
<dbReference type="STRING" id="442562.Rumeso_03666"/>
<evidence type="ECO:0000259" key="1">
    <source>
        <dbReference type="Pfam" id="PF20232"/>
    </source>
</evidence>
<dbReference type="Proteomes" id="UP000019666">
    <property type="component" value="Unassembled WGS sequence"/>
</dbReference>
<organism evidence="2 3">
    <name type="scientific">Rubellimicrobium mesophilum DSM 19309</name>
    <dbReference type="NCBI Taxonomy" id="442562"/>
    <lineage>
        <taxon>Bacteria</taxon>
        <taxon>Pseudomonadati</taxon>
        <taxon>Pseudomonadota</taxon>
        <taxon>Alphaproteobacteria</taxon>
        <taxon>Rhodobacterales</taxon>
        <taxon>Roseobacteraceae</taxon>
        <taxon>Rubellimicrobium</taxon>
    </lineage>
</organism>
<keyword evidence="3" id="KW-1185">Reference proteome</keyword>
<accession>A0A017HKB1</accession>
<dbReference type="EMBL" id="AOSK01000107">
    <property type="protein sequence ID" value="EYD74770.1"/>
    <property type="molecule type" value="Genomic_DNA"/>
</dbReference>
<protein>
    <submittedName>
        <fullName evidence="2">Uncharacterized protein ImpI/VasC</fullName>
    </submittedName>
</protein>
<feature type="domain" description="Type VI secretion system FHA" evidence="1">
    <location>
        <begin position="16"/>
        <end position="192"/>
    </location>
</feature>
<dbReference type="InterPro" id="IPR017735">
    <property type="entry name" value="T6SS_FHA"/>
</dbReference>